<name>A0A397TJ57_9GLOM</name>
<proteinExistence type="predicted"/>
<evidence type="ECO:0000259" key="1">
    <source>
        <dbReference type="Pfam" id="PF07707"/>
    </source>
</evidence>
<organism evidence="2 3">
    <name type="scientific">Glomus cerebriforme</name>
    <dbReference type="NCBI Taxonomy" id="658196"/>
    <lineage>
        <taxon>Eukaryota</taxon>
        <taxon>Fungi</taxon>
        <taxon>Fungi incertae sedis</taxon>
        <taxon>Mucoromycota</taxon>
        <taxon>Glomeromycotina</taxon>
        <taxon>Glomeromycetes</taxon>
        <taxon>Glomerales</taxon>
        <taxon>Glomeraceae</taxon>
        <taxon>Glomus</taxon>
    </lineage>
</organism>
<feature type="domain" description="BACK" evidence="1">
    <location>
        <begin position="59"/>
        <end position="121"/>
    </location>
</feature>
<dbReference type="Gene3D" id="1.25.40.420">
    <property type="match status" value="1"/>
</dbReference>
<dbReference type="AlphaFoldDB" id="A0A397TJ57"/>
<sequence>MSFQYCSEVIKDFEEALENGDNYDVIIIAGGTIYLIENEAFLYKDPVSTLQVVNQHEPFEGLKDYCQEIISEEPRILFSSEKFPLLEKSIITMVLQRDDLNMEEIDIWESLLRWIFVHYQKSAKMILYGHQKI</sequence>
<evidence type="ECO:0000313" key="3">
    <source>
        <dbReference type="Proteomes" id="UP000265703"/>
    </source>
</evidence>
<keyword evidence="3" id="KW-1185">Reference proteome</keyword>
<gene>
    <name evidence="2" type="ORF">C1645_731809</name>
</gene>
<dbReference type="Proteomes" id="UP000265703">
    <property type="component" value="Unassembled WGS sequence"/>
</dbReference>
<reference evidence="2 3" key="1">
    <citation type="submission" date="2018-06" db="EMBL/GenBank/DDBJ databases">
        <title>Comparative genomics reveals the genomic features of Rhizophagus irregularis, R. cerebriforme, R. diaphanum and Gigaspora rosea, and their symbiotic lifestyle signature.</title>
        <authorList>
            <person name="Morin E."/>
            <person name="San Clemente H."/>
            <person name="Chen E.C.H."/>
            <person name="De La Providencia I."/>
            <person name="Hainaut M."/>
            <person name="Kuo A."/>
            <person name="Kohler A."/>
            <person name="Murat C."/>
            <person name="Tang N."/>
            <person name="Roy S."/>
            <person name="Loubradou J."/>
            <person name="Henrissat B."/>
            <person name="Grigoriev I.V."/>
            <person name="Corradi N."/>
            <person name="Roux C."/>
            <person name="Martin F.M."/>
        </authorList>
    </citation>
    <scope>NUCLEOTIDE SEQUENCE [LARGE SCALE GENOMIC DNA]</scope>
    <source>
        <strain evidence="2 3">DAOM 227022</strain>
    </source>
</reference>
<dbReference type="Pfam" id="PF07707">
    <property type="entry name" value="BACK"/>
    <property type="match status" value="1"/>
</dbReference>
<dbReference type="EMBL" id="QKYT01000018">
    <property type="protein sequence ID" value="RIA98260.1"/>
    <property type="molecule type" value="Genomic_DNA"/>
</dbReference>
<accession>A0A397TJ57</accession>
<evidence type="ECO:0000313" key="2">
    <source>
        <dbReference type="EMBL" id="RIA98260.1"/>
    </source>
</evidence>
<protein>
    <recommendedName>
        <fullName evidence="1">BACK domain-containing protein</fullName>
    </recommendedName>
</protein>
<comment type="caution">
    <text evidence="2">The sequence shown here is derived from an EMBL/GenBank/DDBJ whole genome shotgun (WGS) entry which is preliminary data.</text>
</comment>
<dbReference type="OrthoDB" id="2361824at2759"/>
<dbReference type="InterPro" id="IPR011705">
    <property type="entry name" value="BACK"/>
</dbReference>